<dbReference type="PANTHER" id="PTHR47245:SF2">
    <property type="entry name" value="PEPTIDYL-PROLYL CIS-TRANS ISOMERASE HP_0175-RELATED"/>
    <property type="match status" value="1"/>
</dbReference>
<dbReference type="Proteomes" id="UP000219573">
    <property type="component" value="Unassembled WGS sequence"/>
</dbReference>
<dbReference type="Pfam" id="PF13624">
    <property type="entry name" value="SurA_N_3"/>
    <property type="match status" value="1"/>
</dbReference>
<dbReference type="PROSITE" id="PS01096">
    <property type="entry name" value="PPIC_PPIASE_1"/>
    <property type="match status" value="1"/>
</dbReference>
<organism evidence="5 6">
    <name type="scientific">Orenia metallireducens</name>
    <dbReference type="NCBI Taxonomy" id="1413210"/>
    <lineage>
        <taxon>Bacteria</taxon>
        <taxon>Bacillati</taxon>
        <taxon>Bacillota</taxon>
        <taxon>Clostridia</taxon>
        <taxon>Halanaerobiales</taxon>
        <taxon>Halobacteroidaceae</taxon>
        <taxon>Orenia</taxon>
    </lineage>
</organism>
<proteinExistence type="predicted"/>
<name>A0A285HCS8_9FIRM</name>
<feature type="signal peptide" evidence="3">
    <location>
        <begin position="1"/>
        <end position="22"/>
    </location>
</feature>
<reference evidence="6" key="1">
    <citation type="submission" date="2017-09" db="EMBL/GenBank/DDBJ databases">
        <authorList>
            <person name="Varghese N."/>
            <person name="Submissions S."/>
        </authorList>
    </citation>
    <scope>NUCLEOTIDE SEQUENCE [LARGE SCALE GENOMIC DNA]</scope>
    <source>
        <strain evidence="6">MSL47</strain>
    </source>
</reference>
<dbReference type="EMBL" id="OBDZ01000017">
    <property type="protein sequence ID" value="SNY33477.1"/>
    <property type="molecule type" value="Genomic_DNA"/>
</dbReference>
<dbReference type="PANTHER" id="PTHR47245">
    <property type="entry name" value="PEPTIDYLPROLYL ISOMERASE"/>
    <property type="match status" value="1"/>
</dbReference>
<dbReference type="AlphaFoldDB" id="A0A285HCS8"/>
<evidence type="ECO:0000259" key="4">
    <source>
        <dbReference type="PROSITE" id="PS50198"/>
    </source>
</evidence>
<evidence type="ECO:0000313" key="5">
    <source>
        <dbReference type="EMBL" id="SNY33477.1"/>
    </source>
</evidence>
<dbReference type="GO" id="GO:0003755">
    <property type="term" value="F:peptidyl-prolyl cis-trans isomerase activity"/>
    <property type="evidence" value="ECO:0007669"/>
    <property type="project" value="UniProtKB-KW"/>
</dbReference>
<keyword evidence="3" id="KW-0732">Signal</keyword>
<feature type="coiled-coil region" evidence="2">
    <location>
        <begin position="93"/>
        <end position="140"/>
    </location>
</feature>
<dbReference type="InterPro" id="IPR000297">
    <property type="entry name" value="PPIase_PpiC"/>
</dbReference>
<sequence>MKFKISLILMALLLLISSIAIGAKEDNDNNLVATVNGEGITEAQLNQFTNIQQLYRELAQANRDFAQLLFSSDEGKELLNEYRKQKLNSLVNMKMLEIEAKNQEITISEDEKNSMLNNKIDSIKKQNQLTEEQLVDALNSKGINSIEEFKKMIWQDNKDEILIQKLQQEVVDGVVITEEEVENYYEENKSKFKRPARVKARHILVTTDDKTDQEAKAKAKEVINKLKEGADFATLAKEYSEGPSAENGGDLGYFSKGQMVPAFEQAAFNLQVDEISEPVKTKFGYHIIKVEDKQEAEIVSLADAKEKIKNLLTQQAQQAKWNSFVKGLKEDTKVDIRL</sequence>
<keyword evidence="6" id="KW-1185">Reference proteome</keyword>
<keyword evidence="2" id="KW-0175">Coiled coil</keyword>
<feature type="domain" description="PpiC" evidence="4">
    <location>
        <begin position="195"/>
        <end position="292"/>
    </location>
</feature>
<dbReference type="InterPro" id="IPR046357">
    <property type="entry name" value="PPIase_dom_sf"/>
</dbReference>
<evidence type="ECO:0000256" key="3">
    <source>
        <dbReference type="SAM" id="SignalP"/>
    </source>
</evidence>
<accession>A0A285HCS8</accession>
<dbReference type="PROSITE" id="PS50198">
    <property type="entry name" value="PPIC_PPIASE_2"/>
    <property type="match status" value="1"/>
</dbReference>
<evidence type="ECO:0000313" key="6">
    <source>
        <dbReference type="Proteomes" id="UP000219573"/>
    </source>
</evidence>
<feature type="chain" id="PRO_5013148642" evidence="3">
    <location>
        <begin position="23"/>
        <end position="338"/>
    </location>
</feature>
<protein>
    <submittedName>
        <fullName evidence="5">Peptidyl-prolyl cis-trans isomerase C/foldase protein PrsA</fullName>
    </submittedName>
</protein>
<dbReference type="InterPro" id="IPR050245">
    <property type="entry name" value="PrsA_foldase"/>
</dbReference>
<evidence type="ECO:0000256" key="2">
    <source>
        <dbReference type="SAM" id="Coils"/>
    </source>
</evidence>
<dbReference type="InterPro" id="IPR027304">
    <property type="entry name" value="Trigger_fact/SurA_dom_sf"/>
</dbReference>
<dbReference type="InterPro" id="IPR023058">
    <property type="entry name" value="PPIase_PpiC_CS"/>
</dbReference>
<dbReference type="OrthoDB" id="14196at2"/>
<dbReference type="Gene3D" id="1.10.4030.10">
    <property type="entry name" value="Porin chaperone SurA, peptide-binding domain"/>
    <property type="match status" value="1"/>
</dbReference>
<evidence type="ECO:0000256" key="1">
    <source>
        <dbReference type="PROSITE-ProRule" id="PRU00278"/>
    </source>
</evidence>
<dbReference type="Gene3D" id="3.10.50.40">
    <property type="match status" value="1"/>
</dbReference>
<dbReference type="SUPFAM" id="SSF109998">
    <property type="entry name" value="Triger factor/SurA peptide-binding domain-like"/>
    <property type="match status" value="1"/>
</dbReference>
<dbReference type="Pfam" id="PF13616">
    <property type="entry name" value="Rotamase_3"/>
    <property type="match status" value="1"/>
</dbReference>
<dbReference type="SUPFAM" id="SSF54534">
    <property type="entry name" value="FKBP-like"/>
    <property type="match status" value="1"/>
</dbReference>
<dbReference type="RefSeq" id="WP_097018324.1">
    <property type="nucleotide sequence ID" value="NZ_OBDZ01000017.1"/>
</dbReference>
<keyword evidence="1 5" id="KW-0413">Isomerase</keyword>
<gene>
    <name evidence="5" type="ORF">SAMN06265827_11723</name>
</gene>
<keyword evidence="1" id="KW-0697">Rotamase</keyword>